<dbReference type="CDD" id="cd00088">
    <property type="entry name" value="HPT"/>
    <property type="match status" value="1"/>
</dbReference>
<dbReference type="PROSITE" id="PS50894">
    <property type="entry name" value="HPT"/>
    <property type="match status" value="1"/>
</dbReference>
<dbReference type="PANTHER" id="PTHR43395:SF10">
    <property type="entry name" value="CHEMOTAXIS PROTEIN CHEA"/>
    <property type="match status" value="1"/>
</dbReference>
<protein>
    <recommendedName>
        <fullName evidence="2">HPt domain-containing protein</fullName>
    </recommendedName>
</protein>
<dbReference type="GO" id="GO:0000160">
    <property type="term" value="P:phosphorelay signal transduction system"/>
    <property type="evidence" value="ECO:0007669"/>
    <property type="project" value="InterPro"/>
</dbReference>
<dbReference type="InterPro" id="IPR008207">
    <property type="entry name" value="Sig_transdc_His_kin_Hpt_dom"/>
</dbReference>
<reference evidence="3" key="1">
    <citation type="submission" date="2018-06" db="EMBL/GenBank/DDBJ databases">
        <authorList>
            <person name="Zhirakovskaya E."/>
        </authorList>
    </citation>
    <scope>NUCLEOTIDE SEQUENCE</scope>
</reference>
<evidence type="ECO:0000313" key="3">
    <source>
        <dbReference type="EMBL" id="VAW67755.1"/>
    </source>
</evidence>
<feature type="domain" description="HPt" evidence="2">
    <location>
        <begin position="1"/>
        <end position="102"/>
    </location>
</feature>
<gene>
    <name evidence="3" type="ORF">MNBD_GAMMA10-895</name>
</gene>
<organism evidence="3">
    <name type="scientific">hydrothermal vent metagenome</name>
    <dbReference type="NCBI Taxonomy" id="652676"/>
    <lineage>
        <taxon>unclassified sequences</taxon>
        <taxon>metagenomes</taxon>
        <taxon>ecological metagenomes</taxon>
    </lineage>
</organism>
<dbReference type="Gene3D" id="1.20.120.160">
    <property type="entry name" value="HPT domain"/>
    <property type="match status" value="1"/>
</dbReference>
<dbReference type="InterPro" id="IPR051315">
    <property type="entry name" value="Bact_Chemotaxis_CheA"/>
</dbReference>
<dbReference type="SMART" id="SM00073">
    <property type="entry name" value="HPT"/>
    <property type="match status" value="1"/>
</dbReference>
<dbReference type="InterPro" id="IPR036641">
    <property type="entry name" value="HPT_dom_sf"/>
</dbReference>
<dbReference type="AlphaFoldDB" id="A0A3B0XHI3"/>
<dbReference type="EMBL" id="UOFJ01000291">
    <property type="protein sequence ID" value="VAW67755.1"/>
    <property type="molecule type" value="Genomic_DNA"/>
</dbReference>
<accession>A0A3B0XHI3</accession>
<sequence length="157" mass="16999">MSDDALQVFSDEAEDLLSLAEQALLNMDNLDDVEDTVGDLFRTFHTIKGAAGLFGLDSIVEFTHIVENLLGKIREGLINVDEEMVSLFLSSRDHLEKLVESALSGAQTLDESLKQVDDELVVQLNRYLGVSVKPEAPDQPSPAAAVTADANANKEGV</sequence>
<proteinExistence type="predicted"/>
<dbReference type="PANTHER" id="PTHR43395">
    <property type="entry name" value="SENSOR HISTIDINE KINASE CHEA"/>
    <property type="match status" value="1"/>
</dbReference>
<evidence type="ECO:0000256" key="1">
    <source>
        <dbReference type="SAM" id="MobiDB-lite"/>
    </source>
</evidence>
<evidence type="ECO:0000259" key="2">
    <source>
        <dbReference type="PROSITE" id="PS50894"/>
    </source>
</evidence>
<feature type="region of interest" description="Disordered" evidence="1">
    <location>
        <begin position="133"/>
        <end position="157"/>
    </location>
</feature>
<feature type="non-terminal residue" evidence="3">
    <location>
        <position position="157"/>
    </location>
</feature>
<dbReference type="Pfam" id="PF01627">
    <property type="entry name" value="Hpt"/>
    <property type="match status" value="1"/>
</dbReference>
<name>A0A3B0XHI3_9ZZZZ</name>
<dbReference type="SUPFAM" id="SSF47226">
    <property type="entry name" value="Histidine-containing phosphotransfer domain, HPT domain"/>
    <property type="match status" value="1"/>
</dbReference>